<name>A0A921SU41_9BACT</name>
<dbReference type="Pfam" id="PF19296">
    <property type="entry name" value="RelA_AH_RIS"/>
    <property type="match status" value="1"/>
</dbReference>
<dbReference type="AlphaFoldDB" id="A0A921SU41"/>
<dbReference type="PANTHER" id="PTHR21262:SF31">
    <property type="entry name" value="GTP PYROPHOSPHOKINASE"/>
    <property type="match status" value="1"/>
</dbReference>
<dbReference type="PROSITE" id="PS50889">
    <property type="entry name" value="S4"/>
    <property type="match status" value="1"/>
</dbReference>
<proteinExistence type="inferred from homology"/>
<dbReference type="GO" id="GO:0003723">
    <property type="term" value="F:RNA binding"/>
    <property type="evidence" value="ECO:0007669"/>
    <property type="project" value="UniProtKB-KW"/>
</dbReference>
<dbReference type="Pfam" id="PF13291">
    <property type="entry name" value="ACT_4"/>
    <property type="match status" value="1"/>
</dbReference>
<dbReference type="PROSITE" id="PS51671">
    <property type="entry name" value="ACT"/>
    <property type="match status" value="1"/>
</dbReference>
<reference evidence="5" key="1">
    <citation type="journal article" date="2021" name="PeerJ">
        <title>Extensive microbial diversity within the chicken gut microbiome revealed by metagenomics and culture.</title>
        <authorList>
            <person name="Gilroy R."/>
            <person name="Ravi A."/>
            <person name="Getino M."/>
            <person name="Pursley I."/>
            <person name="Horton D.L."/>
            <person name="Alikhan N.F."/>
            <person name="Baker D."/>
            <person name="Gharbi K."/>
            <person name="Hall N."/>
            <person name="Watson M."/>
            <person name="Adriaenssens E.M."/>
            <person name="Foster-Nyarko E."/>
            <person name="Jarju S."/>
            <person name="Secka A."/>
            <person name="Antonio M."/>
            <person name="Oren A."/>
            <person name="Chaudhuri R.R."/>
            <person name="La Ragione R."/>
            <person name="Hildebrand F."/>
            <person name="Pallen M.J."/>
        </authorList>
    </citation>
    <scope>NUCLEOTIDE SEQUENCE</scope>
    <source>
        <strain evidence="5">CHK121-7720</strain>
    </source>
</reference>
<reference evidence="5" key="2">
    <citation type="submission" date="2021-09" db="EMBL/GenBank/DDBJ databases">
        <authorList>
            <person name="Gilroy R."/>
        </authorList>
    </citation>
    <scope>NUCLEOTIDE SEQUENCE</scope>
    <source>
        <strain evidence="5">CHK121-7720</strain>
    </source>
</reference>
<dbReference type="Pfam" id="PF02824">
    <property type="entry name" value="TGS"/>
    <property type="match status" value="1"/>
</dbReference>
<dbReference type="InterPro" id="IPR004811">
    <property type="entry name" value="RelA/Spo_fam"/>
</dbReference>
<comment type="similarity">
    <text evidence="2">Belongs to the relA/spoT family.</text>
</comment>
<dbReference type="Gene3D" id="3.30.460.10">
    <property type="entry name" value="Beta Polymerase, domain 2"/>
    <property type="match status" value="1"/>
</dbReference>
<dbReference type="InterPro" id="IPR002912">
    <property type="entry name" value="ACT_dom"/>
</dbReference>
<dbReference type="Gene3D" id="3.30.70.260">
    <property type="match status" value="1"/>
</dbReference>
<evidence type="ECO:0000313" key="5">
    <source>
        <dbReference type="EMBL" id="HJG87922.1"/>
    </source>
</evidence>
<dbReference type="GO" id="GO:0015969">
    <property type="term" value="P:guanosine tetraphosphate metabolic process"/>
    <property type="evidence" value="ECO:0007669"/>
    <property type="project" value="InterPro"/>
</dbReference>
<dbReference type="Pfam" id="PF13328">
    <property type="entry name" value="HD_4"/>
    <property type="match status" value="1"/>
</dbReference>
<dbReference type="EMBL" id="DYUD01000002">
    <property type="protein sequence ID" value="HJG87922.1"/>
    <property type="molecule type" value="Genomic_DNA"/>
</dbReference>
<dbReference type="RefSeq" id="WP_025277629.1">
    <property type="nucleotide sequence ID" value="NZ_DYUD01000002.1"/>
</dbReference>
<evidence type="ECO:0000256" key="1">
    <source>
        <dbReference type="PROSITE-ProRule" id="PRU00182"/>
    </source>
</evidence>
<dbReference type="SUPFAM" id="SSF81301">
    <property type="entry name" value="Nucleotidyltransferase"/>
    <property type="match status" value="1"/>
</dbReference>
<evidence type="ECO:0000256" key="2">
    <source>
        <dbReference type="RuleBase" id="RU003847"/>
    </source>
</evidence>
<dbReference type="GO" id="GO:0005886">
    <property type="term" value="C:plasma membrane"/>
    <property type="evidence" value="ECO:0007669"/>
    <property type="project" value="TreeGrafter"/>
</dbReference>
<dbReference type="InterPro" id="IPR012675">
    <property type="entry name" value="Beta-grasp_dom_sf"/>
</dbReference>
<keyword evidence="1" id="KW-0694">RNA-binding</keyword>
<evidence type="ECO:0000259" key="3">
    <source>
        <dbReference type="PROSITE" id="PS51671"/>
    </source>
</evidence>
<dbReference type="SUPFAM" id="SSF109604">
    <property type="entry name" value="HD-domain/PDEase-like"/>
    <property type="match status" value="1"/>
</dbReference>
<dbReference type="CDD" id="cd04876">
    <property type="entry name" value="ACT_RelA-SpoT"/>
    <property type="match status" value="1"/>
</dbReference>
<dbReference type="PANTHER" id="PTHR21262">
    <property type="entry name" value="GUANOSINE-3',5'-BIS DIPHOSPHATE 3'-PYROPHOSPHOHYDROLASE"/>
    <property type="match status" value="1"/>
</dbReference>
<dbReference type="GeneID" id="90528254"/>
<dbReference type="Gene3D" id="1.10.3210.10">
    <property type="entry name" value="Hypothetical protein af1432"/>
    <property type="match status" value="1"/>
</dbReference>
<dbReference type="CDD" id="cd05399">
    <property type="entry name" value="NT_Rel-Spo_like"/>
    <property type="match status" value="1"/>
</dbReference>
<dbReference type="InterPro" id="IPR004095">
    <property type="entry name" value="TGS"/>
</dbReference>
<dbReference type="InterPro" id="IPR007685">
    <property type="entry name" value="RelA_SpoT"/>
</dbReference>
<dbReference type="PROSITE" id="PS51880">
    <property type="entry name" value="TGS"/>
    <property type="match status" value="1"/>
</dbReference>
<dbReference type="SMART" id="SM00954">
    <property type="entry name" value="RelA_SpoT"/>
    <property type="match status" value="1"/>
</dbReference>
<comment type="function">
    <text evidence="2">In eubacteria ppGpp (guanosine 3'-diphosphate 5'-diphosphate) is a mediator of the stringent response that coordinates a variety of cellular activities in response to changes in nutritional abundance.</text>
</comment>
<dbReference type="InterPro" id="IPR043519">
    <property type="entry name" value="NT_sf"/>
</dbReference>
<dbReference type="InterPro" id="IPR012676">
    <property type="entry name" value="TGS-like"/>
</dbReference>
<dbReference type="InterPro" id="IPR045600">
    <property type="entry name" value="RelA/SpoT_AH_RIS"/>
</dbReference>
<dbReference type="Gene3D" id="3.10.20.30">
    <property type="match status" value="1"/>
</dbReference>
<dbReference type="InterPro" id="IPR033655">
    <property type="entry name" value="TGS_RelA/SpoT"/>
</dbReference>
<dbReference type="InterPro" id="IPR045865">
    <property type="entry name" value="ACT-like_dom_sf"/>
</dbReference>
<evidence type="ECO:0000259" key="4">
    <source>
        <dbReference type="PROSITE" id="PS51880"/>
    </source>
</evidence>
<dbReference type="FunFam" id="3.10.20.30:FF:000002">
    <property type="entry name" value="GTP pyrophosphokinase (RelA/SpoT)"/>
    <property type="match status" value="1"/>
</dbReference>
<evidence type="ECO:0000313" key="6">
    <source>
        <dbReference type="Proteomes" id="UP000757103"/>
    </source>
</evidence>
<dbReference type="Proteomes" id="UP000757103">
    <property type="component" value="Unassembled WGS sequence"/>
</dbReference>
<dbReference type="SUPFAM" id="SSF81271">
    <property type="entry name" value="TGS-like"/>
    <property type="match status" value="1"/>
</dbReference>
<dbReference type="NCBIfam" id="TIGR00691">
    <property type="entry name" value="spoT_relA"/>
    <property type="match status" value="1"/>
</dbReference>
<dbReference type="CDD" id="cd01668">
    <property type="entry name" value="TGS_RSH"/>
    <property type="match status" value="1"/>
</dbReference>
<sequence>MPEKSYFTPEERENVLSAYRQLLRHSVPVMSLSDFNRMRKLITEAVTTGHYQRNKQGINPVVRNLNTALILCDRVGVERSMLIAVSIFNLVVSEFLTIEAVQKEFGDDIAHVIRGLIKSNSLYAKQAAVESENFRKLLLSFAEDIRVIIIMIADRLCVMKMINHHPNEKYRYDVACEASYLYAPLAHRLGLYSIKSELEDLSLKYTNREIYDQIAHKLNETKRSRDKYITEFIEPVKRKLEAEGLNFEIKGRTKSIFSIWNKMKKQKADLEDIYDLFAIRVILETPLDQEKADCWKVYSIVTDMYQPNPKRMKDWLSIPKSNGYESLHITVLGPGQRWVEVQIRTRRMDEIAERGLAAHWKYKGIKSESGLDDWMNNVREVLEAAEHGGALELMRDFKMDLYDKEVFVFTPKGDLYKLPLGATLLDFAFLIHTGLGCKCVGGRVNGKIETIKYKLKSGDTIEVLTSPNQTPKQDWLNIAATSKGRVKIKQALNEQQNKDAEYGKELLQRRFKNRKMEMEDGIMMKLIKKMGYKTVTDFYNELAAEHIDVNRVIDLYLEIERKENNEPYEVRTAEDFTLQPSEHDETKEDELIIGGDVKGIDYKLAKCCNPIFGDDIFGFVSTEGTIKIHRKDCPNAKHIYSRYRYRVVNARWSGKMGSKYICVLRVVGNDDIGIVTNITSIISKEKNIYMRGISIDSNDGLFQGHITVMVDDTSALNGLIKKLKTVKGVKDVQRSSVN</sequence>
<dbReference type="Pfam" id="PF04607">
    <property type="entry name" value="RelA_SpoT"/>
    <property type="match status" value="1"/>
</dbReference>
<gene>
    <name evidence="5" type="ORF">K8U91_00395</name>
</gene>
<dbReference type="SUPFAM" id="SSF55021">
    <property type="entry name" value="ACT-like"/>
    <property type="match status" value="1"/>
</dbReference>
<accession>A0A921SU41</accession>
<comment type="caution">
    <text evidence="5">The sequence shown here is derived from an EMBL/GenBank/DDBJ whole genome shotgun (WGS) entry which is preliminary data.</text>
</comment>
<organism evidence="5 6">
    <name type="scientific">Barnesiella viscericola</name>
    <dbReference type="NCBI Taxonomy" id="397865"/>
    <lineage>
        <taxon>Bacteria</taxon>
        <taxon>Pseudomonadati</taxon>
        <taxon>Bacteroidota</taxon>
        <taxon>Bacteroidia</taxon>
        <taxon>Bacteroidales</taxon>
        <taxon>Barnesiellaceae</taxon>
        <taxon>Barnesiella</taxon>
    </lineage>
</organism>
<protein>
    <submittedName>
        <fullName evidence="5">RelA/SpoT family protein</fullName>
    </submittedName>
</protein>
<feature type="domain" description="ACT" evidence="3">
    <location>
        <begin position="663"/>
        <end position="737"/>
    </location>
</feature>
<feature type="domain" description="TGS" evidence="4">
    <location>
        <begin position="404"/>
        <end position="465"/>
    </location>
</feature>